<sequence length="72" mass="7790">MNGRPLDVVISAKEAYQAVIEKTDFFRAGVTGPDGFPDPFTGQILMHGNEAAVLKEISTAGQRHDVRPPRAP</sequence>
<dbReference type="OrthoDB" id="57050at2"/>
<organism evidence="1 2">
    <name type="scientific">Sorangium cellulosum</name>
    <name type="common">Polyangium cellulosum</name>
    <dbReference type="NCBI Taxonomy" id="56"/>
    <lineage>
        <taxon>Bacteria</taxon>
        <taxon>Pseudomonadati</taxon>
        <taxon>Myxococcota</taxon>
        <taxon>Polyangia</taxon>
        <taxon>Polyangiales</taxon>
        <taxon>Polyangiaceae</taxon>
        <taxon>Sorangium</taxon>
    </lineage>
</organism>
<reference evidence="1 2" key="1">
    <citation type="submission" date="2014-02" db="EMBL/GenBank/DDBJ databases">
        <title>The small core and large imbalanced accessory genome model reveals a collaborative survival strategy of Sorangium cellulosum strains in nature.</title>
        <authorList>
            <person name="Han K."/>
            <person name="Peng R."/>
            <person name="Blom J."/>
            <person name="Li Y.-Z."/>
        </authorList>
    </citation>
    <scope>NUCLEOTIDE SEQUENCE [LARGE SCALE GENOMIC DNA]</scope>
    <source>
        <strain evidence="1 2">So0008-312</strain>
    </source>
</reference>
<evidence type="ECO:0000313" key="2">
    <source>
        <dbReference type="Proteomes" id="UP000075260"/>
    </source>
</evidence>
<proteinExistence type="predicted"/>
<dbReference type="Proteomes" id="UP000075260">
    <property type="component" value="Unassembled WGS sequence"/>
</dbReference>
<name>A0A150QXP1_SORCE</name>
<evidence type="ECO:0000313" key="1">
    <source>
        <dbReference type="EMBL" id="KYF72651.1"/>
    </source>
</evidence>
<gene>
    <name evidence="1" type="ORF">BE15_28515</name>
</gene>
<accession>A0A150QXP1</accession>
<comment type="caution">
    <text evidence="1">The sequence shown here is derived from an EMBL/GenBank/DDBJ whole genome shotgun (WGS) entry which is preliminary data.</text>
</comment>
<dbReference type="EMBL" id="JEMA01000250">
    <property type="protein sequence ID" value="KYF72651.1"/>
    <property type="molecule type" value="Genomic_DNA"/>
</dbReference>
<protein>
    <submittedName>
        <fullName evidence="1">Uncharacterized protein</fullName>
    </submittedName>
</protein>
<dbReference type="RefSeq" id="WP_155798069.1">
    <property type="nucleotide sequence ID" value="NZ_JEMA01000250.1"/>
</dbReference>
<dbReference type="AlphaFoldDB" id="A0A150QXP1"/>